<evidence type="ECO:0000313" key="2">
    <source>
        <dbReference type="Proteomes" id="UP000191612"/>
    </source>
</evidence>
<name>A0A1V6R6H7_9EURO</name>
<organism evidence="1 2">
    <name type="scientific">Penicillium solitum</name>
    <dbReference type="NCBI Taxonomy" id="60172"/>
    <lineage>
        <taxon>Eukaryota</taxon>
        <taxon>Fungi</taxon>
        <taxon>Dikarya</taxon>
        <taxon>Ascomycota</taxon>
        <taxon>Pezizomycotina</taxon>
        <taxon>Eurotiomycetes</taxon>
        <taxon>Eurotiomycetidae</taxon>
        <taxon>Eurotiales</taxon>
        <taxon>Aspergillaceae</taxon>
        <taxon>Penicillium</taxon>
    </lineage>
</organism>
<accession>A0A1V6R6H7</accession>
<keyword evidence="2" id="KW-1185">Reference proteome</keyword>
<protein>
    <submittedName>
        <fullName evidence="1">Uncharacterized protein</fullName>
    </submittedName>
</protein>
<proteinExistence type="predicted"/>
<sequence>MATAITQNQALGDSES</sequence>
<reference evidence="2" key="1">
    <citation type="journal article" date="2017" name="Nat. Microbiol.">
        <title>Global analysis of biosynthetic gene clusters reveals vast potential of secondary metabolite production in Penicillium species.</title>
        <authorList>
            <person name="Nielsen J.C."/>
            <person name="Grijseels S."/>
            <person name="Prigent S."/>
            <person name="Ji B."/>
            <person name="Dainat J."/>
            <person name="Nielsen K.F."/>
            <person name="Frisvad J.C."/>
            <person name="Workman M."/>
            <person name="Nielsen J."/>
        </authorList>
    </citation>
    <scope>NUCLEOTIDE SEQUENCE [LARGE SCALE GENOMIC DNA]</scope>
    <source>
        <strain evidence="2">IBT 29525</strain>
    </source>
</reference>
<gene>
    <name evidence="1" type="ORF">PENSOL_c013G11385</name>
</gene>
<dbReference type="Proteomes" id="UP000191612">
    <property type="component" value="Unassembled WGS sequence"/>
</dbReference>
<dbReference type="EMBL" id="MDYO01000013">
    <property type="protein sequence ID" value="OQD97108.1"/>
    <property type="molecule type" value="Genomic_DNA"/>
</dbReference>
<dbReference type="AlphaFoldDB" id="A0A1V6R6H7"/>
<evidence type="ECO:0000313" key="1">
    <source>
        <dbReference type="EMBL" id="OQD97108.1"/>
    </source>
</evidence>
<comment type="caution">
    <text evidence="1">The sequence shown here is derived from an EMBL/GenBank/DDBJ whole genome shotgun (WGS) entry which is preliminary data.</text>
</comment>